<dbReference type="InterPro" id="IPR036890">
    <property type="entry name" value="HATPase_C_sf"/>
</dbReference>
<keyword evidence="3" id="KW-0547">Nucleotide-binding</keyword>
<name>A0A7G9REX2_9ACTN</name>
<keyword evidence="1" id="KW-0808">Transferase</keyword>
<keyword evidence="1" id="KW-0418">Kinase</keyword>
<keyword evidence="3" id="KW-0067">ATP-binding</keyword>
<dbReference type="Pfam" id="PF13581">
    <property type="entry name" value="HATPase_c_2"/>
    <property type="match status" value="1"/>
</dbReference>
<dbReference type="RefSeq" id="WP_187579987.1">
    <property type="nucleotide sequence ID" value="NZ_CP060713.1"/>
</dbReference>
<evidence type="ECO:0000313" key="3">
    <source>
        <dbReference type="EMBL" id="QNN54147.1"/>
    </source>
</evidence>
<evidence type="ECO:0000259" key="2">
    <source>
        <dbReference type="Pfam" id="PF13581"/>
    </source>
</evidence>
<accession>A0A7G9REX2</accession>
<dbReference type="PANTHER" id="PTHR35526:SF3">
    <property type="entry name" value="ANTI-SIGMA-F FACTOR RSBW"/>
    <property type="match status" value="1"/>
</dbReference>
<dbReference type="AlphaFoldDB" id="A0A7G9REX2"/>
<evidence type="ECO:0000313" key="4">
    <source>
        <dbReference type="Proteomes" id="UP000515947"/>
    </source>
</evidence>
<keyword evidence="1" id="KW-0723">Serine/threonine-protein kinase</keyword>
<proteinExistence type="predicted"/>
<dbReference type="InterPro" id="IPR050267">
    <property type="entry name" value="Anti-sigma-factor_SerPK"/>
</dbReference>
<dbReference type="InterPro" id="IPR003594">
    <property type="entry name" value="HATPase_dom"/>
</dbReference>
<dbReference type="KEGG" id="nmes:H9L09_07220"/>
<dbReference type="GO" id="GO:0005524">
    <property type="term" value="F:ATP binding"/>
    <property type="evidence" value="ECO:0007669"/>
    <property type="project" value="UniProtKB-KW"/>
</dbReference>
<keyword evidence="4" id="KW-1185">Reference proteome</keyword>
<dbReference type="GO" id="GO:0004674">
    <property type="term" value="F:protein serine/threonine kinase activity"/>
    <property type="evidence" value="ECO:0007669"/>
    <property type="project" value="UniProtKB-KW"/>
</dbReference>
<dbReference type="PANTHER" id="PTHR35526">
    <property type="entry name" value="ANTI-SIGMA-F FACTOR RSBW-RELATED"/>
    <property type="match status" value="1"/>
</dbReference>
<dbReference type="Gene3D" id="3.30.565.10">
    <property type="entry name" value="Histidine kinase-like ATPase, C-terminal domain"/>
    <property type="match status" value="1"/>
</dbReference>
<evidence type="ECO:0000256" key="1">
    <source>
        <dbReference type="ARBA" id="ARBA00022527"/>
    </source>
</evidence>
<dbReference type="SUPFAM" id="SSF55874">
    <property type="entry name" value="ATPase domain of HSP90 chaperone/DNA topoisomerase II/histidine kinase"/>
    <property type="match status" value="1"/>
</dbReference>
<protein>
    <submittedName>
        <fullName evidence="3">ATP-binding protein</fullName>
    </submittedName>
</protein>
<dbReference type="CDD" id="cd16936">
    <property type="entry name" value="HATPase_RsbW-like"/>
    <property type="match status" value="1"/>
</dbReference>
<gene>
    <name evidence="3" type="ORF">H9L09_07220</name>
</gene>
<sequence>MSTDWSYRNSWPGTPADVGLARAFAVGHLQEHLLWPLVYDVRLVVSELASNAVQHARTAFSVTLEQRDDVVTLWVRDGSTEEPESRTSDLLAAGGRGLPLVSAYTADWGVVPEGTAGKAIWARFDTGARDPASAGARPSAVRALPVG</sequence>
<organism evidence="3 4">
    <name type="scientific">Nocardioides mesophilus</name>
    <dbReference type="NCBI Taxonomy" id="433659"/>
    <lineage>
        <taxon>Bacteria</taxon>
        <taxon>Bacillati</taxon>
        <taxon>Actinomycetota</taxon>
        <taxon>Actinomycetes</taxon>
        <taxon>Propionibacteriales</taxon>
        <taxon>Nocardioidaceae</taxon>
        <taxon>Nocardioides</taxon>
    </lineage>
</organism>
<reference evidence="3 4" key="1">
    <citation type="submission" date="2020-08" db="EMBL/GenBank/DDBJ databases">
        <title>Genome sequence of Nocardioides mesophilus KACC 16243T.</title>
        <authorList>
            <person name="Hyun D.-W."/>
            <person name="Bae J.-W."/>
        </authorList>
    </citation>
    <scope>NUCLEOTIDE SEQUENCE [LARGE SCALE GENOMIC DNA]</scope>
    <source>
        <strain evidence="3 4">KACC 16243</strain>
    </source>
</reference>
<feature type="domain" description="Histidine kinase/HSP90-like ATPase" evidence="2">
    <location>
        <begin position="13"/>
        <end position="115"/>
    </location>
</feature>
<dbReference type="Proteomes" id="UP000515947">
    <property type="component" value="Chromosome"/>
</dbReference>
<dbReference type="EMBL" id="CP060713">
    <property type="protein sequence ID" value="QNN54147.1"/>
    <property type="molecule type" value="Genomic_DNA"/>
</dbReference>